<dbReference type="InterPro" id="IPR036206">
    <property type="entry name" value="ThiamineP_synth_sf"/>
</dbReference>
<dbReference type="PANTHER" id="PTHR20857">
    <property type="entry name" value="THIAMINE-PHOSPHATE PYROPHOSPHORYLASE"/>
    <property type="match status" value="1"/>
</dbReference>
<dbReference type="CDD" id="cd00564">
    <property type="entry name" value="TMP_TenI"/>
    <property type="match status" value="1"/>
</dbReference>
<dbReference type="GO" id="GO:0016301">
    <property type="term" value="F:kinase activity"/>
    <property type="evidence" value="ECO:0007669"/>
    <property type="project" value="UniProtKB-KW"/>
</dbReference>
<dbReference type="GO" id="GO:0004789">
    <property type="term" value="F:thiamine-phosphate diphosphorylase activity"/>
    <property type="evidence" value="ECO:0007669"/>
    <property type="project" value="TreeGrafter"/>
</dbReference>
<name>A0A1H8KNE4_9BURK</name>
<dbReference type="Pfam" id="PF02581">
    <property type="entry name" value="TMP-TENI"/>
    <property type="match status" value="1"/>
</dbReference>
<dbReference type="AlphaFoldDB" id="A0A1H8KNE4"/>
<dbReference type="PANTHER" id="PTHR20857:SF15">
    <property type="entry name" value="THIAMINE-PHOSPHATE SYNTHASE"/>
    <property type="match status" value="1"/>
</dbReference>
<dbReference type="RefSeq" id="WP_200785796.1">
    <property type="nucleotide sequence ID" value="NZ_FOCW01000012.1"/>
</dbReference>
<dbReference type="InterPro" id="IPR013785">
    <property type="entry name" value="Aldolase_TIM"/>
</dbReference>
<dbReference type="Proteomes" id="UP000199531">
    <property type="component" value="Unassembled WGS sequence"/>
</dbReference>
<dbReference type="EMBL" id="FOCW01000012">
    <property type="protein sequence ID" value="SEN94503.1"/>
    <property type="molecule type" value="Genomic_DNA"/>
</dbReference>
<protein>
    <submittedName>
        <fullName evidence="5">Hydroxymethylpyrimidine kinase / phosphomethylpyrimidine kinase / thiamine-phosphate diphosphorylase</fullName>
    </submittedName>
</protein>
<feature type="region of interest" description="Disordered" evidence="3">
    <location>
        <begin position="387"/>
        <end position="412"/>
    </location>
</feature>
<gene>
    <name evidence="5" type="ORF">SAMN02745977_02401</name>
</gene>
<keyword evidence="5" id="KW-0808">Transferase</keyword>
<proteinExistence type="predicted"/>
<feature type="domain" description="Thiamine phosphate synthase/TenI" evidence="4">
    <location>
        <begin position="181"/>
        <end position="366"/>
    </location>
</feature>
<evidence type="ECO:0000256" key="3">
    <source>
        <dbReference type="SAM" id="MobiDB-lite"/>
    </source>
</evidence>
<evidence type="ECO:0000313" key="5">
    <source>
        <dbReference type="EMBL" id="SEN94503.1"/>
    </source>
</evidence>
<dbReference type="Gene3D" id="3.20.20.70">
    <property type="entry name" value="Aldolase class I"/>
    <property type="match status" value="1"/>
</dbReference>
<comment type="pathway">
    <text evidence="1">Cofactor biosynthesis; thiamine diphosphate biosynthesis.</text>
</comment>
<evidence type="ECO:0000256" key="2">
    <source>
        <dbReference type="ARBA" id="ARBA00022977"/>
    </source>
</evidence>
<reference evidence="5 6" key="1">
    <citation type="submission" date="2016-10" db="EMBL/GenBank/DDBJ databases">
        <authorList>
            <person name="de Groot N.N."/>
        </authorList>
    </citation>
    <scope>NUCLEOTIDE SEQUENCE [LARGE SCALE GENOMIC DNA]</scope>
    <source>
        <strain evidence="5 6">DSM 15123</strain>
    </source>
</reference>
<evidence type="ECO:0000259" key="4">
    <source>
        <dbReference type="Pfam" id="PF02581"/>
    </source>
</evidence>
<accession>A0A1H8KNE4</accession>
<keyword evidence="6" id="KW-1185">Reference proteome</keyword>
<dbReference type="GO" id="GO:0005737">
    <property type="term" value="C:cytoplasm"/>
    <property type="evidence" value="ECO:0007669"/>
    <property type="project" value="TreeGrafter"/>
</dbReference>
<dbReference type="STRING" id="1121117.SAMN02745977_02401"/>
<dbReference type="SUPFAM" id="SSF51391">
    <property type="entry name" value="Thiamin phosphate synthase"/>
    <property type="match status" value="1"/>
</dbReference>
<organism evidence="5 6">
    <name type="scientific">Brachymonas denitrificans DSM 15123</name>
    <dbReference type="NCBI Taxonomy" id="1121117"/>
    <lineage>
        <taxon>Bacteria</taxon>
        <taxon>Pseudomonadati</taxon>
        <taxon>Pseudomonadota</taxon>
        <taxon>Betaproteobacteria</taxon>
        <taxon>Burkholderiales</taxon>
        <taxon>Comamonadaceae</taxon>
        <taxon>Brachymonas</taxon>
    </lineage>
</organism>
<feature type="compositionally biased region" description="Pro residues" evidence="3">
    <location>
        <begin position="396"/>
        <end position="412"/>
    </location>
</feature>
<dbReference type="GO" id="GO:0009228">
    <property type="term" value="P:thiamine biosynthetic process"/>
    <property type="evidence" value="ECO:0007669"/>
    <property type="project" value="UniProtKB-KW"/>
</dbReference>
<keyword evidence="2" id="KW-0784">Thiamine biosynthesis</keyword>
<evidence type="ECO:0000313" key="6">
    <source>
        <dbReference type="Proteomes" id="UP000199531"/>
    </source>
</evidence>
<dbReference type="InterPro" id="IPR022998">
    <property type="entry name" value="ThiamineP_synth_TenI"/>
</dbReference>
<evidence type="ECO:0000256" key="1">
    <source>
        <dbReference type="ARBA" id="ARBA00004948"/>
    </source>
</evidence>
<sequence length="412" mass="44049">MTALTPTPVTVHVLDWQPALAGLPGVAAGIARDQAIENWAQQCWQDLCIALPGQQHAVLATPGNVEEPARLYLASPQVQGWLHSPLAEPPRWRAEMGTVASDAAALATERGFCAADAALLGMMAALAALDQSCSHVPADFTRQRRHFPLLGAPRAAAFSPMPRALLQAGHPHALYGVMGDADWVIRCMDMGVKLVQLRLKDPAPGELETQIARCAEAAGRHGALLIINDHWQAALRHLLHRNGHGIYGVHMGQEDLQTLSDTDLDRLMLSGLRLGLSTHSLWELSRALRTRPSHVACGPVHATTTKDMPWIPLGNTNVGWWAQLVHGEVDAHQPPLPLVAIGGMQPTRAEAAAAAGADMVAVVSDITGAADPKQAVEALREAIARGHAQRGTVPAPEWPEPTLRPAPCVPMH</sequence>
<keyword evidence="5" id="KW-0418">Kinase</keyword>